<proteinExistence type="predicted"/>
<evidence type="ECO:0000256" key="1">
    <source>
        <dbReference type="PIRSR" id="PIRSR613078-2"/>
    </source>
</evidence>
<dbReference type="Proteomes" id="UP000237640">
    <property type="component" value="Unassembled WGS sequence"/>
</dbReference>
<dbReference type="InterPro" id="IPR029033">
    <property type="entry name" value="His_PPase_superfam"/>
</dbReference>
<dbReference type="InterPro" id="IPR013078">
    <property type="entry name" value="His_Pase_superF_clade-1"/>
</dbReference>
<comment type="caution">
    <text evidence="2">The sequence shown here is derived from an EMBL/GenBank/DDBJ whole genome shotgun (WGS) entry which is preliminary data.</text>
</comment>
<feature type="binding site" evidence="1">
    <location>
        <position position="57"/>
    </location>
    <ligand>
        <name>substrate</name>
    </ligand>
</feature>
<dbReference type="RefSeq" id="WP_106147307.1">
    <property type="nucleotide sequence ID" value="NZ_PVYX01000002.1"/>
</dbReference>
<dbReference type="OrthoDB" id="9810154at2"/>
<gene>
    <name evidence="2" type="ORF">CLV81_3857</name>
</gene>
<keyword evidence="3" id="KW-1185">Reference proteome</keyword>
<dbReference type="Pfam" id="PF00300">
    <property type="entry name" value="His_Phos_1"/>
    <property type="match status" value="1"/>
</dbReference>
<evidence type="ECO:0000313" key="3">
    <source>
        <dbReference type="Proteomes" id="UP000237640"/>
    </source>
</evidence>
<evidence type="ECO:0000313" key="2">
    <source>
        <dbReference type="EMBL" id="PRX55444.1"/>
    </source>
</evidence>
<dbReference type="PANTHER" id="PTHR47623">
    <property type="entry name" value="OS09G0287300 PROTEIN"/>
    <property type="match status" value="1"/>
</dbReference>
<protein>
    <submittedName>
        <fullName evidence="2">Phosphohistidine phosphatase</fullName>
    </submittedName>
</protein>
<sequence length="163" mass="18433">MKQIVLMRHGKSSWDYEVSDKDRPLKERGIHDAHLVAEKLSSKGFSIDFAYSSPANRALHTSMIFLRGIGFDLTRFQVTNALYDFSGDSVAAFIESLPDTLDTVMIFGHNYAFTTLANTWGDTYIENLPTAGLVQIEFDVNGWSKISKGRTKQIVFPKHLRNK</sequence>
<name>A0A2T0MD82_9FLAO</name>
<dbReference type="AlphaFoldDB" id="A0A2T0MD82"/>
<dbReference type="EMBL" id="PVYX01000002">
    <property type="protein sequence ID" value="PRX55444.1"/>
    <property type="molecule type" value="Genomic_DNA"/>
</dbReference>
<dbReference type="Gene3D" id="3.40.50.1240">
    <property type="entry name" value="Phosphoglycerate mutase-like"/>
    <property type="match status" value="1"/>
</dbReference>
<dbReference type="CDD" id="cd07067">
    <property type="entry name" value="HP_PGM_like"/>
    <property type="match status" value="1"/>
</dbReference>
<dbReference type="SUPFAM" id="SSF53254">
    <property type="entry name" value="Phosphoglycerate mutase-like"/>
    <property type="match status" value="1"/>
</dbReference>
<reference evidence="2 3" key="1">
    <citation type="submission" date="2018-03" db="EMBL/GenBank/DDBJ databases">
        <title>Genomic Encyclopedia of Archaeal and Bacterial Type Strains, Phase II (KMG-II): from individual species to whole genera.</title>
        <authorList>
            <person name="Goeker M."/>
        </authorList>
    </citation>
    <scope>NUCLEOTIDE SEQUENCE [LARGE SCALE GENOMIC DNA]</scope>
    <source>
        <strain evidence="2 3">DSM 25027</strain>
    </source>
</reference>
<accession>A0A2T0MD82</accession>
<dbReference type="PANTHER" id="PTHR47623:SF1">
    <property type="entry name" value="OS09G0287300 PROTEIN"/>
    <property type="match status" value="1"/>
</dbReference>
<dbReference type="SMART" id="SM00855">
    <property type="entry name" value="PGAM"/>
    <property type="match status" value="1"/>
</dbReference>
<organism evidence="2 3">
    <name type="scientific">Flagellimonas meridianipacifica</name>
    <dbReference type="NCBI Taxonomy" id="1080225"/>
    <lineage>
        <taxon>Bacteria</taxon>
        <taxon>Pseudomonadati</taxon>
        <taxon>Bacteroidota</taxon>
        <taxon>Flavobacteriia</taxon>
        <taxon>Flavobacteriales</taxon>
        <taxon>Flavobacteriaceae</taxon>
        <taxon>Flagellimonas</taxon>
    </lineage>
</organism>